<reference evidence="2 3" key="1">
    <citation type="journal article" date="2017" name="G3 (Bethesda)">
        <title>The Physical Genome Mapping of Anopheles albimanus Corrected Scaffold Misassemblies and Identified Interarm Rearrangements in Genus Anopheles.</title>
        <authorList>
            <person name="Artemov G.N."/>
            <person name="Peery A.N."/>
            <person name="Jiang X."/>
            <person name="Tu Z."/>
            <person name="Stegniy V.N."/>
            <person name="Sharakhova M.V."/>
            <person name="Sharakhov I.V."/>
        </authorList>
    </citation>
    <scope>NUCLEOTIDE SEQUENCE [LARGE SCALE GENOMIC DNA]</scope>
    <source>
        <strain evidence="2 3">ALBI9_A</strain>
    </source>
</reference>
<name>A0A182FLT3_ANOAL</name>
<dbReference type="PANTHER" id="PTHR21356">
    <property type="entry name" value="ARMADILLO REPEAT CONTAINING 2"/>
    <property type="match status" value="1"/>
</dbReference>
<dbReference type="VEuPathDB" id="VectorBase:AALB20_034377"/>
<dbReference type="Gene3D" id="1.25.10.10">
    <property type="entry name" value="Leucine-rich Repeat Variant"/>
    <property type="match status" value="2"/>
</dbReference>
<dbReference type="AlphaFoldDB" id="A0A182FLT3"/>
<protein>
    <submittedName>
        <fullName evidence="2">Uncharacterized protein</fullName>
    </submittedName>
</protein>
<dbReference type="InterPro" id="IPR038905">
    <property type="entry name" value="ARMC2"/>
</dbReference>
<accession>A0A182FLT3</accession>
<dbReference type="VEuPathDB" id="VectorBase:AALB007492"/>
<dbReference type="InterPro" id="IPR011989">
    <property type="entry name" value="ARM-like"/>
</dbReference>
<dbReference type="InterPro" id="IPR016024">
    <property type="entry name" value="ARM-type_fold"/>
</dbReference>
<dbReference type="EnsemblMetazoa" id="AALB007492-RA">
    <property type="protein sequence ID" value="AALB007492-PA"/>
    <property type="gene ID" value="AALB007492"/>
</dbReference>
<evidence type="ECO:0000313" key="3">
    <source>
        <dbReference type="Proteomes" id="UP000069272"/>
    </source>
</evidence>
<feature type="region of interest" description="Disordered" evidence="1">
    <location>
        <begin position="858"/>
        <end position="878"/>
    </location>
</feature>
<keyword evidence="3" id="KW-1185">Reference proteome</keyword>
<dbReference type="PANTHER" id="PTHR21356:SF1">
    <property type="entry name" value="ARMADILLO REPEAT-CONTAINING PROTEIN 2"/>
    <property type="match status" value="1"/>
</dbReference>
<reference evidence="2" key="2">
    <citation type="submission" date="2022-08" db="UniProtKB">
        <authorList>
            <consortium name="EnsemblMetazoa"/>
        </authorList>
    </citation>
    <scope>IDENTIFICATION</scope>
    <source>
        <strain evidence="2">STECLA/ALBI9_A</strain>
    </source>
</reference>
<feature type="region of interest" description="Disordered" evidence="1">
    <location>
        <begin position="1"/>
        <end position="24"/>
    </location>
</feature>
<evidence type="ECO:0000256" key="1">
    <source>
        <dbReference type="SAM" id="MobiDB-lite"/>
    </source>
</evidence>
<dbReference type="STRING" id="7167.A0A182FLT3"/>
<dbReference type="GO" id="GO:0044782">
    <property type="term" value="P:cilium organization"/>
    <property type="evidence" value="ECO:0007669"/>
    <property type="project" value="TreeGrafter"/>
</dbReference>
<sequence>MDHGESSSVGQDEKNGHLRAKGSDRLIRKTSAEIVSEAKSMLVGACGTRLVSARRPITPREPRRQLYGRIAPPERPPSAVNLKHLQQDMRPLPALEPIITSAPTSNIVRLELVECSKSNGSGLLRTTSMNGREKLPAISNMSFSQVPLENMGILKKDQIDEKTAKVIDFKQIVPSHNATSIVKNHPLKRIQLKSTDDHFQSTETVVRYFDQSKSLSKQSNELLIPSSTESLLEMLKSYAGLKECNESTVAQILSLASIADYFLKILNELFIRVKGSKGGLRGTILGVLYGLVEAASPDILLSVACIVLAMNVTGSNLTGACKLVFKIARNEHNDALFVDSDVPELLVDGLGRASPIDDPEACIYGYGAVRFLAGASNEDSDDQHYASQFLAKRLVDHGLCQLMVLHLKMINEFASSKSITGPTLHALFQLSGALRALAGNSIRSRNVLSDVQERHSSTDFRAKGEFELRQIDQSVSLLVRAAEICINETEVQANIIRTLSVLSERPDCCERLAETAPRLGILLGSITQTSSSVERELVSSNRLGYILGNIMSRCDTPRIQFYNCDVSCDALIAALEYYATKRFTIRNQMGDSIVDVLTKLVRVVANMCVNGVVGYGMSNRQSLGGILLKLLVAAINPKTSELEELLFATLGALHNLSYYYELNETQKTAPNIGSICQNWKAICGALCRILNSDHNPTRSEVARVLGNMTRNSVIREVFYAENGLMILKRCISSNDDELIVTACGVLVNVLGDWTRRVSFQEIDGPLMLRQILHRGVTKRDWIMAGITCQAIWNYLIDAGDILQTLSQETIDYICEDLAEALDEEILFNGNKPDAFWEDFAPVATDLLERLQFGISGGNSTCETSEDEPIIDRDNLQQK</sequence>
<organism evidence="2 3">
    <name type="scientific">Anopheles albimanus</name>
    <name type="common">New world malaria mosquito</name>
    <dbReference type="NCBI Taxonomy" id="7167"/>
    <lineage>
        <taxon>Eukaryota</taxon>
        <taxon>Metazoa</taxon>
        <taxon>Ecdysozoa</taxon>
        <taxon>Arthropoda</taxon>
        <taxon>Hexapoda</taxon>
        <taxon>Insecta</taxon>
        <taxon>Pterygota</taxon>
        <taxon>Neoptera</taxon>
        <taxon>Endopterygota</taxon>
        <taxon>Diptera</taxon>
        <taxon>Nematocera</taxon>
        <taxon>Culicoidea</taxon>
        <taxon>Culicidae</taxon>
        <taxon>Anophelinae</taxon>
        <taxon>Anopheles</taxon>
    </lineage>
</organism>
<feature type="compositionally biased region" description="Basic and acidic residues" evidence="1">
    <location>
        <begin position="869"/>
        <end position="878"/>
    </location>
</feature>
<evidence type="ECO:0000313" key="2">
    <source>
        <dbReference type="EnsemblMetazoa" id="AALB007492-PA"/>
    </source>
</evidence>
<dbReference type="Proteomes" id="UP000069272">
    <property type="component" value="Chromosome 3R"/>
</dbReference>
<dbReference type="SUPFAM" id="SSF48371">
    <property type="entry name" value="ARM repeat"/>
    <property type="match status" value="1"/>
</dbReference>
<proteinExistence type="predicted"/>